<protein>
    <submittedName>
        <fullName evidence="2">Uncharacterized protein</fullName>
    </submittedName>
</protein>
<proteinExistence type="predicted"/>
<feature type="transmembrane region" description="Helical" evidence="1">
    <location>
        <begin position="46"/>
        <end position="66"/>
    </location>
</feature>
<keyword evidence="1" id="KW-0812">Transmembrane</keyword>
<keyword evidence="1" id="KW-1133">Transmembrane helix</keyword>
<keyword evidence="1" id="KW-0472">Membrane</keyword>
<name>A0AA35YXL8_LACSI</name>
<organism evidence="2 3">
    <name type="scientific">Lactuca saligna</name>
    <name type="common">Willowleaf lettuce</name>
    <dbReference type="NCBI Taxonomy" id="75948"/>
    <lineage>
        <taxon>Eukaryota</taxon>
        <taxon>Viridiplantae</taxon>
        <taxon>Streptophyta</taxon>
        <taxon>Embryophyta</taxon>
        <taxon>Tracheophyta</taxon>
        <taxon>Spermatophyta</taxon>
        <taxon>Magnoliopsida</taxon>
        <taxon>eudicotyledons</taxon>
        <taxon>Gunneridae</taxon>
        <taxon>Pentapetalae</taxon>
        <taxon>asterids</taxon>
        <taxon>campanulids</taxon>
        <taxon>Asterales</taxon>
        <taxon>Asteraceae</taxon>
        <taxon>Cichorioideae</taxon>
        <taxon>Cichorieae</taxon>
        <taxon>Lactucinae</taxon>
        <taxon>Lactuca</taxon>
    </lineage>
</organism>
<gene>
    <name evidence="2" type="ORF">LSALG_LOCUS21786</name>
</gene>
<evidence type="ECO:0000256" key="1">
    <source>
        <dbReference type="SAM" id="Phobius"/>
    </source>
</evidence>
<dbReference type="Proteomes" id="UP001177003">
    <property type="component" value="Chromosome 4"/>
</dbReference>
<reference evidence="2" key="1">
    <citation type="submission" date="2023-04" db="EMBL/GenBank/DDBJ databases">
        <authorList>
            <person name="Vijverberg K."/>
            <person name="Xiong W."/>
            <person name="Schranz E."/>
        </authorList>
    </citation>
    <scope>NUCLEOTIDE SEQUENCE</scope>
</reference>
<dbReference type="AlphaFoldDB" id="A0AA35YXL8"/>
<evidence type="ECO:0000313" key="3">
    <source>
        <dbReference type="Proteomes" id="UP001177003"/>
    </source>
</evidence>
<accession>A0AA35YXL8</accession>
<dbReference type="EMBL" id="OX465080">
    <property type="protein sequence ID" value="CAI9282128.1"/>
    <property type="molecule type" value="Genomic_DNA"/>
</dbReference>
<keyword evidence="3" id="KW-1185">Reference proteome</keyword>
<evidence type="ECO:0000313" key="2">
    <source>
        <dbReference type="EMBL" id="CAI9282128.1"/>
    </source>
</evidence>
<sequence>MEAMAGDLHDAHSRISYHHHNIAYMLEVVDTVCGYAYSAQRTTIRAMITSTIAGGLALIMAVALIWNHDPKEETPAHTEHNLRMPLLILLNWCRNN</sequence>